<dbReference type="EMBL" id="RXOC01000007">
    <property type="protein sequence ID" value="RXF69473.1"/>
    <property type="molecule type" value="Genomic_DNA"/>
</dbReference>
<reference evidence="2 5" key="2">
    <citation type="submission" date="2019-09" db="EMBL/GenBank/DDBJ databases">
        <title>Pararcticibacter amylolyticus gen. nov., sp. nov., isolated from a rottenly hemp rope, and reclassification of Pedobacter tournemirensis as Pararcticibacter tournemirensis comb. nov.</title>
        <authorList>
            <person name="Cai Y."/>
        </authorList>
    </citation>
    <scope>NUCLEOTIDE SEQUENCE [LARGE SCALE GENOMIC DNA]</scope>
    <source>
        <strain evidence="2 5">TF5-37.2-LB10</strain>
    </source>
</reference>
<keyword evidence="1" id="KW-1133">Transmembrane helix</keyword>
<keyword evidence="1" id="KW-0812">Transmembrane</keyword>
<reference evidence="3 4" key="1">
    <citation type="submission" date="2018-12" db="EMBL/GenBank/DDBJ databases">
        <title>The Draft Genome Sequence of the Soil Bacterium Pedobacter tournemirensis R1.</title>
        <authorList>
            <person name="He J."/>
        </authorList>
    </citation>
    <scope>NUCLEOTIDE SEQUENCE [LARGE SCALE GENOMIC DNA]</scope>
    <source>
        <strain evidence="3 4">R1</strain>
    </source>
</reference>
<evidence type="ECO:0000313" key="3">
    <source>
        <dbReference type="EMBL" id="RXF69473.1"/>
    </source>
</evidence>
<accession>A0A4Q0M947</accession>
<gene>
    <name evidence="3" type="ORF">EKH83_12400</name>
    <name evidence="2" type="ORF">F1649_00635</name>
</gene>
<dbReference type="EMBL" id="VWNE01000001">
    <property type="protein sequence ID" value="KAA8486751.1"/>
    <property type="molecule type" value="Genomic_DNA"/>
</dbReference>
<sequence length="59" mass="6686">MLVTTLLFVVVFAVPLLGFYFYIALKDKNKRKMMGLLVIMLLFILASVVAYFVNRGKGV</sequence>
<evidence type="ECO:0000256" key="1">
    <source>
        <dbReference type="SAM" id="Phobius"/>
    </source>
</evidence>
<dbReference type="RefSeq" id="WP_128769745.1">
    <property type="nucleotide sequence ID" value="NZ_RXOC01000007.1"/>
</dbReference>
<dbReference type="Proteomes" id="UP000290848">
    <property type="component" value="Unassembled WGS sequence"/>
</dbReference>
<evidence type="ECO:0000313" key="2">
    <source>
        <dbReference type="EMBL" id="KAA8486751.1"/>
    </source>
</evidence>
<dbReference type="Proteomes" id="UP000322918">
    <property type="component" value="Unassembled WGS sequence"/>
</dbReference>
<dbReference type="AlphaFoldDB" id="A0A4Q0M947"/>
<comment type="caution">
    <text evidence="3">The sequence shown here is derived from an EMBL/GenBank/DDBJ whole genome shotgun (WGS) entry which is preliminary data.</text>
</comment>
<evidence type="ECO:0000313" key="5">
    <source>
        <dbReference type="Proteomes" id="UP000322918"/>
    </source>
</evidence>
<evidence type="ECO:0000313" key="4">
    <source>
        <dbReference type="Proteomes" id="UP000290848"/>
    </source>
</evidence>
<feature type="transmembrane region" description="Helical" evidence="1">
    <location>
        <begin position="35"/>
        <end position="53"/>
    </location>
</feature>
<feature type="transmembrane region" description="Helical" evidence="1">
    <location>
        <begin position="6"/>
        <end position="23"/>
    </location>
</feature>
<name>A0A4Q0M947_9SPHI</name>
<organism evidence="3 4">
    <name type="scientific">Arcticibacter tournemirensis</name>
    <dbReference type="NCBI Taxonomy" id="699437"/>
    <lineage>
        <taxon>Bacteria</taxon>
        <taxon>Pseudomonadati</taxon>
        <taxon>Bacteroidota</taxon>
        <taxon>Sphingobacteriia</taxon>
        <taxon>Sphingobacteriales</taxon>
        <taxon>Sphingobacteriaceae</taxon>
        <taxon>Arcticibacter</taxon>
    </lineage>
</organism>
<keyword evidence="1" id="KW-0472">Membrane</keyword>
<protein>
    <submittedName>
        <fullName evidence="3">Uncharacterized protein</fullName>
    </submittedName>
</protein>
<keyword evidence="5" id="KW-1185">Reference proteome</keyword>
<proteinExistence type="predicted"/>